<dbReference type="InterPro" id="IPR003406">
    <property type="entry name" value="Glyco_trans_14"/>
</dbReference>
<keyword evidence="3" id="KW-0808">Transferase</keyword>
<reference evidence="7 8" key="1">
    <citation type="submission" date="2020-04" db="EMBL/GenBank/DDBJ databases">
        <title>Plant Genome Project.</title>
        <authorList>
            <person name="Zhang R.-G."/>
        </authorList>
    </citation>
    <scope>NUCLEOTIDE SEQUENCE [LARGE SCALE GENOMIC DNA]</scope>
    <source>
        <strain evidence="7">YNK0</strain>
        <tissue evidence="7">Leaf</tissue>
    </source>
</reference>
<evidence type="ECO:0000256" key="4">
    <source>
        <dbReference type="ARBA" id="ARBA00023136"/>
    </source>
</evidence>
<evidence type="ECO:0000256" key="1">
    <source>
        <dbReference type="ARBA" id="ARBA00004606"/>
    </source>
</evidence>
<evidence type="ECO:0000256" key="3">
    <source>
        <dbReference type="ARBA" id="ARBA00022679"/>
    </source>
</evidence>
<sequence>MRISKLSSWLSGFSVGILVSVIGLVVLGAFSRSLYQRRILGTSEEFGFETRAPLKGSGYPPVFAYWISGTEGDNEKIVRLLKAVYHPRNQYLLHLDAASSDHERGQLALLVQSEKVFRAFGNVNVIGRSNALGSMGSSALAATLHAAAVLLKISIYWDWFITLSASDYPIMTQDDLLHAFSFLPRDLNFIKYTNNTEWKESQRINQIVVDPSLYFEKNSPILYASETRPTPDAFEIFGGSPWVILSRAFMEYCVHGWDNLPRKLLMYYTNVAFPLESYFHTVLCNSPEFHNTTTLDTDLMFILDSTPPQVEPHFHNLSLYEKMVGSGAAFASRFREGDPMLRKVDEKILGRPPDEVVPGKWCSGPGMNGSADNSNSKEKCSCSSWGKIDEVQPGPYGVKLRGLLSKLGAEERLRTSQCNQQRRPE</sequence>
<proteinExistence type="predicted"/>
<dbReference type="AlphaFoldDB" id="A0A834YT73"/>
<keyword evidence="6" id="KW-0812">Transmembrane</keyword>
<keyword evidence="2" id="KW-0328">Glycosyltransferase</keyword>
<comment type="subcellular location">
    <subcellularLocation>
        <location evidence="1">Membrane</location>
        <topology evidence="1">Single-pass type II membrane protein</topology>
    </subcellularLocation>
</comment>
<accession>A0A834YT73</accession>
<feature type="transmembrane region" description="Helical" evidence="6">
    <location>
        <begin position="6"/>
        <end position="30"/>
    </location>
</feature>
<keyword evidence="6" id="KW-1133">Transmembrane helix</keyword>
<dbReference type="Pfam" id="PF02485">
    <property type="entry name" value="Branch"/>
    <property type="match status" value="1"/>
</dbReference>
<keyword evidence="5" id="KW-0325">Glycoprotein</keyword>
<dbReference type="InterPro" id="IPR044610">
    <property type="entry name" value="GLCAT14A/B/C"/>
</dbReference>
<evidence type="ECO:0000313" key="7">
    <source>
        <dbReference type="EMBL" id="KAF8392816.1"/>
    </source>
</evidence>
<dbReference type="OrthoDB" id="2019572at2759"/>
<comment type="caution">
    <text evidence="7">The sequence shown here is derived from an EMBL/GenBank/DDBJ whole genome shotgun (WGS) entry which is preliminary data.</text>
</comment>
<dbReference type="OMA" id="AYWICGT"/>
<dbReference type="Proteomes" id="UP000655225">
    <property type="component" value="Unassembled WGS sequence"/>
</dbReference>
<organism evidence="7 8">
    <name type="scientific">Tetracentron sinense</name>
    <name type="common">Spur-leaf</name>
    <dbReference type="NCBI Taxonomy" id="13715"/>
    <lineage>
        <taxon>Eukaryota</taxon>
        <taxon>Viridiplantae</taxon>
        <taxon>Streptophyta</taxon>
        <taxon>Embryophyta</taxon>
        <taxon>Tracheophyta</taxon>
        <taxon>Spermatophyta</taxon>
        <taxon>Magnoliopsida</taxon>
        <taxon>Trochodendrales</taxon>
        <taxon>Trochodendraceae</taxon>
        <taxon>Tetracentron</taxon>
    </lineage>
</organism>
<gene>
    <name evidence="7" type="ORF">HHK36_021053</name>
</gene>
<name>A0A834YT73_TETSI</name>
<dbReference type="EMBL" id="JABCRI010000015">
    <property type="protein sequence ID" value="KAF8392816.1"/>
    <property type="molecule type" value="Genomic_DNA"/>
</dbReference>
<dbReference type="GO" id="GO:0016020">
    <property type="term" value="C:membrane"/>
    <property type="evidence" value="ECO:0007669"/>
    <property type="project" value="UniProtKB-SubCell"/>
</dbReference>
<keyword evidence="8" id="KW-1185">Reference proteome</keyword>
<dbReference type="PANTHER" id="PTHR45719">
    <property type="entry name" value="GLYCOSYLTRANSFERASE"/>
    <property type="match status" value="1"/>
</dbReference>
<dbReference type="GO" id="GO:0015020">
    <property type="term" value="F:glucuronosyltransferase activity"/>
    <property type="evidence" value="ECO:0007669"/>
    <property type="project" value="InterPro"/>
</dbReference>
<evidence type="ECO:0000256" key="2">
    <source>
        <dbReference type="ARBA" id="ARBA00022676"/>
    </source>
</evidence>
<keyword evidence="4 6" id="KW-0472">Membrane</keyword>
<dbReference type="PANTHER" id="PTHR45719:SF11">
    <property type="entry name" value="OS01G0121800 PROTEIN"/>
    <property type="match status" value="1"/>
</dbReference>
<protein>
    <submittedName>
        <fullName evidence="7">Uncharacterized protein</fullName>
    </submittedName>
</protein>
<evidence type="ECO:0000313" key="8">
    <source>
        <dbReference type="Proteomes" id="UP000655225"/>
    </source>
</evidence>
<evidence type="ECO:0000256" key="5">
    <source>
        <dbReference type="ARBA" id="ARBA00023180"/>
    </source>
</evidence>
<evidence type="ECO:0000256" key="6">
    <source>
        <dbReference type="SAM" id="Phobius"/>
    </source>
</evidence>